<evidence type="ECO:0000256" key="2">
    <source>
        <dbReference type="ARBA" id="ARBA00023002"/>
    </source>
</evidence>
<comment type="similarity">
    <text evidence="1">Belongs to the zinc-containing alcohol dehydrogenase family.</text>
</comment>
<dbReference type="GO" id="GO:0016651">
    <property type="term" value="F:oxidoreductase activity, acting on NAD(P)H"/>
    <property type="evidence" value="ECO:0007669"/>
    <property type="project" value="InterPro"/>
</dbReference>
<dbReference type="EMBL" id="LN891156">
    <property type="protein sequence ID" value="CUS07964.1"/>
    <property type="molecule type" value="Genomic_DNA"/>
</dbReference>
<sequence length="475" mass="51583">MRDRPRGLVGVCDQHSSTSGFLGNSIIPRRGRGRDSGHKRVKESPLFGFAIIEFSIVYVISPALLNIDNSQLLRYPSKSNQKKQKNTFEMSTMKAVKHQPQGSISVVEVPIPDIKEGQYLVKTVAAAHNSIDNDIIEYGLAGGPGSSVGFDFAGIIERTGPGTSGRFSLGDRVAGMVHGCNTHTPAEGAYQEYIPAEEHMLWKIPGNMELRQAAALGAAVLTAALSLYNELKIPVPGEGKVEEGTWLLVYGASSSVSQSVLQLAKLAGFRIVATASQRNHELVKSLGAEYVFEYRDINQCIKSIKSVVGDDLRYAHDSICQGDSTRIVLDCISSKGGKVACTIPVPPEKVNRKDVEMGNIDVFAVAGREYSFMGNTCPAVPSYKTLFQKFSPIFERLIADGKFKLQGTREMTGSLESVKDGFAEFKAGKANQLKLSDLFPAPVLESAEVREFLDGDYGIRLTAGDLSGSFYELKI</sequence>
<evidence type="ECO:0000313" key="4">
    <source>
        <dbReference type="EMBL" id="CUS07964.1"/>
    </source>
</evidence>
<dbReference type="PANTHER" id="PTHR45348:SF2">
    <property type="entry name" value="ZINC-TYPE ALCOHOL DEHYDROGENASE-LIKE PROTEIN C2E1P3.01"/>
    <property type="match status" value="1"/>
</dbReference>
<dbReference type="InterPro" id="IPR047122">
    <property type="entry name" value="Trans-enoyl_RdTase-like"/>
</dbReference>
<dbReference type="InterPro" id="IPR036291">
    <property type="entry name" value="NAD(P)-bd_dom_sf"/>
</dbReference>
<dbReference type="InterPro" id="IPR013149">
    <property type="entry name" value="ADH-like_C"/>
</dbReference>
<dbReference type="SUPFAM" id="SSF51735">
    <property type="entry name" value="NAD(P)-binding Rossmann-fold domains"/>
    <property type="match status" value="1"/>
</dbReference>
<keyword evidence="2" id="KW-0560">Oxidoreductase</keyword>
<keyword evidence="5" id="KW-1185">Reference proteome</keyword>
<dbReference type="Gene3D" id="3.40.50.720">
    <property type="entry name" value="NAD(P)-binding Rossmann-like Domain"/>
    <property type="match status" value="1"/>
</dbReference>
<dbReference type="CDD" id="cd08249">
    <property type="entry name" value="enoyl_reductase_like"/>
    <property type="match status" value="1"/>
</dbReference>
<dbReference type="Proteomes" id="UP001412239">
    <property type="component" value="Unassembled WGS sequence"/>
</dbReference>
<reference evidence="4" key="1">
    <citation type="submission" date="2015-10" db="EMBL/GenBank/DDBJ databases">
        <authorList>
            <person name="Regsiter A."/>
            <person name="william w."/>
        </authorList>
    </citation>
    <scope>NUCLEOTIDE SEQUENCE</scope>
    <source>
        <strain evidence="4">Montdore</strain>
    </source>
</reference>
<accession>A0A292PLF4</accession>
<evidence type="ECO:0000256" key="1">
    <source>
        <dbReference type="ARBA" id="ARBA00008072"/>
    </source>
</evidence>
<gene>
    <name evidence="4" type="ORF">GSTUAT00007944001</name>
</gene>
<evidence type="ECO:0000259" key="3">
    <source>
        <dbReference type="SMART" id="SM00829"/>
    </source>
</evidence>
<dbReference type="InterPro" id="IPR011032">
    <property type="entry name" value="GroES-like_sf"/>
</dbReference>
<dbReference type="SMART" id="SM00829">
    <property type="entry name" value="PKS_ER"/>
    <property type="match status" value="1"/>
</dbReference>
<dbReference type="PANTHER" id="PTHR45348">
    <property type="entry name" value="HYPOTHETICAL OXIDOREDUCTASE (EUROFUNG)"/>
    <property type="match status" value="1"/>
</dbReference>
<dbReference type="AlphaFoldDB" id="A0A292PLF4"/>
<protein>
    <recommendedName>
        <fullName evidence="3">Enoyl reductase (ER) domain-containing protein</fullName>
    </recommendedName>
</protein>
<evidence type="ECO:0000313" key="5">
    <source>
        <dbReference type="Proteomes" id="UP001412239"/>
    </source>
</evidence>
<organism evidence="4 5">
    <name type="scientific">Tuber aestivum</name>
    <name type="common">summer truffle</name>
    <dbReference type="NCBI Taxonomy" id="59557"/>
    <lineage>
        <taxon>Eukaryota</taxon>
        <taxon>Fungi</taxon>
        <taxon>Dikarya</taxon>
        <taxon>Ascomycota</taxon>
        <taxon>Pezizomycotina</taxon>
        <taxon>Pezizomycetes</taxon>
        <taxon>Pezizales</taxon>
        <taxon>Tuberaceae</taxon>
        <taxon>Tuber</taxon>
    </lineage>
</organism>
<dbReference type="InterPro" id="IPR020843">
    <property type="entry name" value="ER"/>
</dbReference>
<dbReference type="SUPFAM" id="SSF50129">
    <property type="entry name" value="GroES-like"/>
    <property type="match status" value="1"/>
</dbReference>
<name>A0A292PLF4_9PEZI</name>
<proteinExistence type="inferred from homology"/>
<dbReference type="Pfam" id="PF08240">
    <property type="entry name" value="ADH_N"/>
    <property type="match status" value="1"/>
</dbReference>
<dbReference type="Pfam" id="PF00107">
    <property type="entry name" value="ADH_zinc_N"/>
    <property type="match status" value="1"/>
</dbReference>
<dbReference type="InterPro" id="IPR013154">
    <property type="entry name" value="ADH-like_N"/>
</dbReference>
<feature type="domain" description="Enoyl reductase (ER)" evidence="3">
    <location>
        <begin position="102"/>
        <end position="430"/>
    </location>
</feature>
<dbReference type="Gene3D" id="3.90.180.10">
    <property type="entry name" value="Medium-chain alcohol dehydrogenases, catalytic domain"/>
    <property type="match status" value="1"/>
</dbReference>